<keyword evidence="2" id="KW-1185">Reference proteome</keyword>
<dbReference type="RefSeq" id="WP_160756937.1">
    <property type="nucleotide sequence ID" value="NZ_WTYL01000003.1"/>
</dbReference>
<name>A0A845B5A5_9SPHN</name>
<sequence length="78" mass="8655">MTDFPTNQLRSLTELQAFDVMIAFLESYWQMHGKSSDDIANLLSDVSRNIWANGSPGDPASWSDWQNAVSSVLDTTSS</sequence>
<accession>A0A845B5A5</accession>
<dbReference type="EMBL" id="WTYL01000003">
    <property type="protein sequence ID" value="MXP45324.1"/>
    <property type="molecule type" value="Genomic_DNA"/>
</dbReference>
<evidence type="ECO:0000313" key="1">
    <source>
        <dbReference type="EMBL" id="MXP45324.1"/>
    </source>
</evidence>
<dbReference type="AlphaFoldDB" id="A0A845B5A5"/>
<proteinExistence type="predicted"/>
<dbReference type="Proteomes" id="UP000431922">
    <property type="component" value="Unassembled WGS sequence"/>
</dbReference>
<evidence type="ECO:0000313" key="2">
    <source>
        <dbReference type="Proteomes" id="UP000431922"/>
    </source>
</evidence>
<gene>
    <name evidence="1" type="ORF">GRI65_12780</name>
</gene>
<dbReference type="OrthoDB" id="8244929at2"/>
<organism evidence="1 2">
    <name type="scientific">Allopontixanthobacter sediminis</name>
    <dbReference type="NCBI Taxonomy" id="1689985"/>
    <lineage>
        <taxon>Bacteria</taxon>
        <taxon>Pseudomonadati</taxon>
        <taxon>Pseudomonadota</taxon>
        <taxon>Alphaproteobacteria</taxon>
        <taxon>Sphingomonadales</taxon>
        <taxon>Erythrobacteraceae</taxon>
        <taxon>Allopontixanthobacter</taxon>
    </lineage>
</organism>
<comment type="caution">
    <text evidence="1">The sequence shown here is derived from an EMBL/GenBank/DDBJ whole genome shotgun (WGS) entry which is preliminary data.</text>
</comment>
<protein>
    <submittedName>
        <fullName evidence="1">Uncharacterized protein</fullName>
    </submittedName>
</protein>
<reference evidence="1 2" key="1">
    <citation type="submission" date="2019-12" db="EMBL/GenBank/DDBJ databases">
        <title>Genomic-based taxomic classification of the family Erythrobacteraceae.</title>
        <authorList>
            <person name="Xu L."/>
        </authorList>
    </citation>
    <scope>NUCLEOTIDE SEQUENCE [LARGE SCALE GENOMIC DNA]</scope>
    <source>
        <strain evidence="1 2">KCTC 42453</strain>
    </source>
</reference>